<evidence type="ECO:0000313" key="3">
    <source>
        <dbReference type="Proteomes" id="UP000054217"/>
    </source>
</evidence>
<organism evidence="2 3">
    <name type="scientific">Pisolithus tinctorius Marx 270</name>
    <dbReference type="NCBI Taxonomy" id="870435"/>
    <lineage>
        <taxon>Eukaryota</taxon>
        <taxon>Fungi</taxon>
        <taxon>Dikarya</taxon>
        <taxon>Basidiomycota</taxon>
        <taxon>Agaricomycotina</taxon>
        <taxon>Agaricomycetes</taxon>
        <taxon>Agaricomycetidae</taxon>
        <taxon>Boletales</taxon>
        <taxon>Sclerodermatineae</taxon>
        <taxon>Pisolithaceae</taxon>
        <taxon>Pisolithus</taxon>
    </lineage>
</organism>
<keyword evidence="3" id="KW-1185">Reference proteome</keyword>
<proteinExistence type="predicted"/>
<evidence type="ECO:0000313" key="2">
    <source>
        <dbReference type="EMBL" id="KIO01361.1"/>
    </source>
</evidence>
<gene>
    <name evidence="2" type="ORF">M404DRAFT_28672</name>
</gene>
<dbReference type="InParanoid" id="A0A0C3P1J6"/>
<feature type="compositionally biased region" description="Polar residues" evidence="1">
    <location>
        <begin position="209"/>
        <end position="226"/>
    </location>
</feature>
<dbReference type="OrthoDB" id="2663062at2759"/>
<accession>A0A0C3P1J6</accession>
<name>A0A0C3P1J6_PISTI</name>
<dbReference type="EMBL" id="KN831988">
    <property type="protein sequence ID" value="KIO01361.1"/>
    <property type="molecule type" value="Genomic_DNA"/>
</dbReference>
<reference evidence="2 3" key="1">
    <citation type="submission" date="2014-04" db="EMBL/GenBank/DDBJ databases">
        <authorList>
            <consortium name="DOE Joint Genome Institute"/>
            <person name="Kuo A."/>
            <person name="Kohler A."/>
            <person name="Costa M.D."/>
            <person name="Nagy L.G."/>
            <person name="Floudas D."/>
            <person name="Copeland A."/>
            <person name="Barry K.W."/>
            <person name="Cichocki N."/>
            <person name="Veneault-Fourrey C."/>
            <person name="LaButti K."/>
            <person name="Lindquist E.A."/>
            <person name="Lipzen A."/>
            <person name="Lundell T."/>
            <person name="Morin E."/>
            <person name="Murat C."/>
            <person name="Sun H."/>
            <person name="Tunlid A."/>
            <person name="Henrissat B."/>
            <person name="Grigoriev I.V."/>
            <person name="Hibbett D.S."/>
            <person name="Martin F."/>
            <person name="Nordberg H.P."/>
            <person name="Cantor M.N."/>
            <person name="Hua S.X."/>
        </authorList>
    </citation>
    <scope>NUCLEOTIDE SEQUENCE [LARGE SCALE GENOMIC DNA]</scope>
    <source>
        <strain evidence="2 3">Marx 270</strain>
    </source>
</reference>
<sequence length="226" mass="25191">MQTITATQSRFTLNDAMSTYNTHVELENAAKSILEIIESQVNGSRDFADKLRFAAWKAGVRVVAAVVDSMREIARVTQQIPLTLIAAEKFCKWHERVGYKREGHPFPKWRQITHPEKADLAGHLWLQSVEECVHSTRTGTSMAPIPPTPKPKSAKLLKAASQKGKEKALAAEVEQMMQVDDRNGEGKGVDKDVEMVGHRIDEGRARRPSITNEQAMSTSCLPSRES</sequence>
<dbReference type="Proteomes" id="UP000054217">
    <property type="component" value="Unassembled WGS sequence"/>
</dbReference>
<dbReference type="AlphaFoldDB" id="A0A0C3P1J6"/>
<evidence type="ECO:0000256" key="1">
    <source>
        <dbReference type="SAM" id="MobiDB-lite"/>
    </source>
</evidence>
<reference evidence="3" key="2">
    <citation type="submission" date="2015-01" db="EMBL/GenBank/DDBJ databases">
        <title>Evolutionary Origins and Diversification of the Mycorrhizal Mutualists.</title>
        <authorList>
            <consortium name="DOE Joint Genome Institute"/>
            <consortium name="Mycorrhizal Genomics Consortium"/>
            <person name="Kohler A."/>
            <person name="Kuo A."/>
            <person name="Nagy L.G."/>
            <person name="Floudas D."/>
            <person name="Copeland A."/>
            <person name="Barry K.W."/>
            <person name="Cichocki N."/>
            <person name="Veneault-Fourrey C."/>
            <person name="LaButti K."/>
            <person name="Lindquist E.A."/>
            <person name="Lipzen A."/>
            <person name="Lundell T."/>
            <person name="Morin E."/>
            <person name="Murat C."/>
            <person name="Riley R."/>
            <person name="Ohm R."/>
            <person name="Sun H."/>
            <person name="Tunlid A."/>
            <person name="Henrissat B."/>
            <person name="Grigoriev I.V."/>
            <person name="Hibbett D.S."/>
            <person name="Martin F."/>
        </authorList>
    </citation>
    <scope>NUCLEOTIDE SEQUENCE [LARGE SCALE GENOMIC DNA]</scope>
    <source>
        <strain evidence="3">Marx 270</strain>
    </source>
</reference>
<feature type="compositionally biased region" description="Basic and acidic residues" evidence="1">
    <location>
        <begin position="179"/>
        <end position="205"/>
    </location>
</feature>
<dbReference type="HOGENOM" id="CLU_1225206_0_0_1"/>
<feature type="region of interest" description="Disordered" evidence="1">
    <location>
        <begin position="177"/>
        <end position="226"/>
    </location>
</feature>
<protein>
    <submittedName>
        <fullName evidence="2">Uncharacterized protein</fullName>
    </submittedName>
</protein>